<reference evidence="2 3" key="1">
    <citation type="submission" date="2019-10" db="EMBL/GenBank/DDBJ databases">
        <title>Assembly and Annotation for the nematode Trichostrongylus colubriformis.</title>
        <authorList>
            <person name="Martin J."/>
        </authorList>
    </citation>
    <scope>NUCLEOTIDE SEQUENCE [LARGE SCALE GENOMIC DNA]</scope>
    <source>
        <strain evidence="2">G859</strain>
        <tissue evidence="2">Whole worm</tissue>
    </source>
</reference>
<keyword evidence="1" id="KW-1133">Transmembrane helix</keyword>
<keyword evidence="3" id="KW-1185">Reference proteome</keyword>
<organism evidence="2 3">
    <name type="scientific">Trichostrongylus colubriformis</name>
    <name type="common">Black scour worm</name>
    <dbReference type="NCBI Taxonomy" id="6319"/>
    <lineage>
        <taxon>Eukaryota</taxon>
        <taxon>Metazoa</taxon>
        <taxon>Ecdysozoa</taxon>
        <taxon>Nematoda</taxon>
        <taxon>Chromadorea</taxon>
        <taxon>Rhabditida</taxon>
        <taxon>Rhabditina</taxon>
        <taxon>Rhabditomorpha</taxon>
        <taxon>Strongyloidea</taxon>
        <taxon>Trichostrongylidae</taxon>
        <taxon>Trichostrongylus</taxon>
    </lineage>
</organism>
<keyword evidence="1" id="KW-0472">Membrane</keyword>
<feature type="transmembrane region" description="Helical" evidence="1">
    <location>
        <begin position="12"/>
        <end position="42"/>
    </location>
</feature>
<evidence type="ECO:0000313" key="2">
    <source>
        <dbReference type="EMBL" id="KAK5980161.1"/>
    </source>
</evidence>
<dbReference type="Proteomes" id="UP001331761">
    <property type="component" value="Unassembled WGS sequence"/>
</dbReference>
<sequence length="76" mass="8662">MDIPATEVGFEVMFPFILLLILFINGHEAKYVLTIHVGWMLFCRRRASEPLAERPSYGGCIWSDVSHKMWLCGASC</sequence>
<name>A0AAN8INN7_TRICO</name>
<protein>
    <submittedName>
        <fullName evidence="2">Uncharacterized protein</fullName>
    </submittedName>
</protein>
<dbReference type="EMBL" id="WIXE01007746">
    <property type="protein sequence ID" value="KAK5980161.1"/>
    <property type="molecule type" value="Genomic_DNA"/>
</dbReference>
<proteinExistence type="predicted"/>
<evidence type="ECO:0000256" key="1">
    <source>
        <dbReference type="SAM" id="Phobius"/>
    </source>
</evidence>
<dbReference type="AlphaFoldDB" id="A0AAN8INN7"/>
<gene>
    <name evidence="2" type="ORF">GCK32_010528</name>
</gene>
<comment type="caution">
    <text evidence="2">The sequence shown here is derived from an EMBL/GenBank/DDBJ whole genome shotgun (WGS) entry which is preliminary data.</text>
</comment>
<evidence type="ECO:0000313" key="3">
    <source>
        <dbReference type="Proteomes" id="UP001331761"/>
    </source>
</evidence>
<accession>A0AAN8INN7</accession>
<keyword evidence="1" id="KW-0812">Transmembrane</keyword>